<evidence type="ECO:0000313" key="2">
    <source>
        <dbReference type="Proteomes" id="UP000053268"/>
    </source>
</evidence>
<name>A0A194PG43_PAPXU</name>
<gene>
    <name evidence="1" type="ORF">RR46_08424</name>
</gene>
<keyword evidence="2" id="KW-1185">Reference proteome</keyword>
<proteinExistence type="predicted"/>
<evidence type="ECO:0000313" key="1">
    <source>
        <dbReference type="EMBL" id="KPI91998.1"/>
    </source>
</evidence>
<sequence>MPPSRRLFEGATVHCLKLSEYSGLCVHCLSACYNNVCRVFAEKAGRRESAHELVELQEPALSVWRGRLAARSPRSPPACRV</sequence>
<dbReference type="AlphaFoldDB" id="A0A194PG43"/>
<protein>
    <submittedName>
        <fullName evidence="1">Uncharacterized protein</fullName>
    </submittedName>
</protein>
<dbReference type="EMBL" id="KQ459605">
    <property type="protein sequence ID" value="KPI91998.1"/>
    <property type="molecule type" value="Genomic_DNA"/>
</dbReference>
<reference evidence="1 2" key="1">
    <citation type="journal article" date="2015" name="Nat. Commun.">
        <title>Outbred genome sequencing and CRISPR/Cas9 gene editing in butterflies.</title>
        <authorList>
            <person name="Li X."/>
            <person name="Fan D."/>
            <person name="Zhang W."/>
            <person name="Liu G."/>
            <person name="Zhang L."/>
            <person name="Zhao L."/>
            <person name="Fang X."/>
            <person name="Chen L."/>
            <person name="Dong Y."/>
            <person name="Chen Y."/>
            <person name="Ding Y."/>
            <person name="Zhao R."/>
            <person name="Feng M."/>
            <person name="Zhu Y."/>
            <person name="Feng Y."/>
            <person name="Jiang X."/>
            <person name="Zhu D."/>
            <person name="Xiang H."/>
            <person name="Feng X."/>
            <person name="Li S."/>
            <person name="Wang J."/>
            <person name="Zhang G."/>
            <person name="Kronforst M.R."/>
            <person name="Wang W."/>
        </authorList>
    </citation>
    <scope>NUCLEOTIDE SEQUENCE [LARGE SCALE GENOMIC DNA]</scope>
    <source>
        <strain evidence="1">Ya'a_city_454_Px</strain>
        <tissue evidence="1">Whole body</tissue>
    </source>
</reference>
<dbReference type="Proteomes" id="UP000053268">
    <property type="component" value="Unassembled WGS sequence"/>
</dbReference>
<accession>A0A194PG43</accession>
<organism evidence="1 2">
    <name type="scientific">Papilio xuthus</name>
    <name type="common">Asian swallowtail butterfly</name>
    <dbReference type="NCBI Taxonomy" id="66420"/>
    <lineage>
        <taxon>Eukaryota</taxon>
        <taxon>Metazoa</taxon>
        <taxon>Ecdysozoa</taxon>
        <taxon>Arthropoda</taxon>
        <taxon>Hexapoda</taxon>
        <taxon>Insecta</taxon>
        <taxon>Pterygota</taxon>
        <taxon>Neoptera</taxon>
        <taxon>Endopterygota</taxon>
        <taxon>Lepidoptera</taxon>
        <taxon>Glossata</taxon>
        <taxon>Ditrysia</taxon>
        <taxon>Papilionoidea</taxon>
        <taxon>Papilionidae</taxon>
        <taxon>Papilioninae</taxon>
        <taxon>Papilio</taxon>
    </lineage>
</organism>